<keyword evidence="1" id="KW-0732">Signal</keyword>
<reference evidence="3 4" key="1">
    <citation type="submission" date="2020-10" db="EMBL/GenBank/DDBJ databases">
        <title>Phylogeny of dyella-like bacteria.</title>
        <authorList>
            <person name="Fu J."/>
        </authorList>
    </citation>
    <scope>NUCLEOTIDE SEQUENCE [LARGE SCALE GENOMIC DNA]</scope>
    <source>
        <strain evidence="3 4">BB4</strain>
    </source>
</reference>
<dbReference type="EMBL" id="JADIKD010000010">
    <property type="protein sequence ID" value="MFK2917619.1"/>
    <property type="molecule type" value="Genomic_DNA"/>
</dbReference>
<dbReference type="InterPro" id="IPR027843">
    <property type="entry name" value="DUF4440"/>
</dbReference>
<comment type="caution">
    <text evidence="3">The sequence shown here is derived from an EMBL/GenBank/DDBJ whole genome shotgun (WGS) entry which is preliminary data.</text>
</comment>
<dbReference type="RefSeq" id="WP_379986806.1">
    <property type="nucleotide sequence ID" value="NZ_JADIKD010000010.1"/>
</dbReference>
<evidence type="ECO:0000259" key="2">
    <source>
        <dbReference type="Pfam" id="PF14534"/>
    </source>
</evidence>
<name>A0ABW8K3Z4_9GAMM</name>
<dbReference type="InterPro" id="IPR032710">
    <property type="entry name" value="NTF2-like_dom_sf"/>
</dbReference>
<feature type="signal peptide" evidence="1">
    <location>
        <begin position="1"/>
        <end position="23"/>
    </location>
</feature>
<dbReference type="Proteomes" id="UP001620408">
    <property type="component" value="Unassembled WGS sequence"/>
</dbReference>
<dbReference type="Gene3D" id="3.10.450.50">
    <property type="match status" value="1"/>
</dbReference>
<feature type="domain" description="DUF4440" evidence="2">
    <location>
        <begin position="33"/>
        <end position="112"/>
    </location>
</feature>
<proteinExistence type="predicted"/>
<gene>
    <name evidence="3" type="ORF">ISS97_10145</name>
</gene>
<keyword evidence="4" id="KW-1185">Reference proteome</keyword>
<dbReference type="SUPFAM" id="SSF54427">
    <property type="entry name" value="NTF2-like"/>
    <property type="match status" value="1"/>
</dbReference>
<evidence type="ECO:0000256" key="1">
    <source>
        <dbReference type="SAM" id="SignalP"/>
    </source>
</evidence>
<protein>
    <submittedName>
        <fullName evidence="3">Nuclear transport factor 2 family protein</fullName>
    </submittedName>
</protein>
<organism evidence="3 4">
    <name type="scientific">Dyella koreensis</name>
    <dbReference type="NCBI Taxonomy" id="311235"/>
    <lineage>
        <taxon>Bacteria</taxon>
        <taxon>Pseudomonadati</taxon>
        <taxon>Pseudomonadota</taxon>
        <taxon>Gammaproteobacteria</taxon>
        <taxon>Lysobacterales</taxon>
        <taxon>Rhodanobacteraceae</taxon>
        <taxon>Dyella</taxon>
    </lineage>
</organism>
<accession>A0ABW8K3Z4</accession>
<dbReference type="Pfam" id="PF14534">
    <property type="entry name" value="DUF4440"/>
    <property type="match status" value="1"/>
</dbReference>
<sequence>MKRVVFAGWVVGVCGVWSLAAGAVESGPTEAALRDVESAWSRAFVTGDAKALDDLLDPAYVSVSTSGVPRPKAEIIAAASRFAAEHPNTPVQPLPPTSTFSVKGSAAVVTHHGAQDTSVDVFYYSQGRWHAWYSQHTKLTPAS</sequence>
<evidence type="ECO:0000313" key="4">
    <source>
        <dbReference type="Proteomes" id="UP001620408"/>
    </source>
</evidence>
<evidence type="ECO:0000313" key="3">
    <source>
        <dbReference type="EMBL" id="MFK2917619.1"/>
    </source>
</evidence>
<feature type="chain" id="PRO_5045892000" evidence="1">
    <location>
        <begin position="24"/>
        <end position="143"/>
    </location>
</feature>